<protein>
    <submittedName>
        <fullName evidence="3">GGDEF domain-containing protein</fullName>
    </submittedName>
</protein>
<keyword evidence="1" id="KW-0812">Transmembrane</keyword>
<reference evidence="3" key="1">
    <citation type="submission" date="2023-02" db="EMBL/GenBank/DDBJ databases">
        <title>Draft Whole-Genome Sequences of competitive exclusion Lactobacillus salivarius strains for Poultry.</title>
        <authorList>
            <person name="Ma L.M."/>
            <person name="Lopez-Guerra N."/>
            <person name="Zhang G."/>
        </authorList>
    </citation>
    <scope>NUCLEOTIDE SEQUENCE</scope>
    <source>
        <strain evidence="3">Salm-9</strain>
    </source>
</reference>
<feature type="transmembrane region" description="Helical" evidence="1">
    <location>
        <begin position="78"/>
        <end position="93"/>
    </location>
</feature>
<feature type="domain" description="GGDEF" evidence="2">
    <location>
        <begin position="254"/>
        <end position="391"/>
    </location>
</feature>
<dbReference type="PANTHER" id="PTHR45138:SF9">
    <property type="entry name" value="DIGUANYLATE CYCLASE DGCM-RELATED"/>
    <property type="match status" value="1"/>
</dbReference>
<sequence length="405" mass="46720">MKDNLFYYLGGEILLYKAIILSLVMPLMIVSLLYSQWTFYKNYIEERLSKVQSYIAVLLTFCLYQFFIIEFCRSTIDGLYYQYSMAILSFYLSNYMREKYLGHVMLALAPLFDNFFLYTINDIPAAAMFNFAWEGALLIIVCEIFIRIEALPLIYRCTLEFLIVNQIPPLVYFVLPGKYHAMSATYFTFASIIDVTLGTLLMFAVANVYVNFLTKQYEELRMARYDGSHDGLTNLLNYNSFHSHMNELSQKSSKHQIICILDIDDFKKLNDTYGHLEGNDVLVYFTKRLFTEVKAHFGELASVYRFGGEEFCISVHGVTVEDCLEMIDKLAEELRTKDYVTATGDKITVTFSGGIALGCDKKDIKTVLREADRALYYSKRHKKGSVTCAKDLEKKSTDTDMPLSY</sequence>
<feature type="transmembrane region" description="Helical" evidence="1">
    <location>
        <begin position="13"/>
        <end position="34"/>
    </location>
</feature>
<evidence type="ECO:0000313" key="4">
    <source>
        <dbReference type="Proteomes" id="UP001213566"/>
    </source>
</evidence>
<dbReference type="GO" id="GO:0052621">
    <property type="term" value="F:diguanylate cyclase activity"/>
    <property type="evidence" value="ECO:0007669"/>
    <property type="project" value="TreeGrafter"/>
</dbReference>
<feature type="transmembrane region" description="Helical" evidence="1">
    <location>
        <begin position="153"/>
        <end position="175"/>
    </location>
</feature>
<dbReference type="AlphaFoldDB" id="A0AAW6PZ81"/>
<proteinExistence type="predicted"/>
<keyword evidence="1" id="KW-0472">Membrane</keyword>
<keyword evidence="1" id="KW-1133">Transmembrane helix</keyword>
<dbReference type="InterPro" id="IPR029787">
    <property type="entry name" value="Nucleotide_cyclase"/>
</dbReference>
<accession>A0AAW6PZ81</accession>
<name>A0AAW6PZ81_9LACO</name>
<evidence type="ECO:0000256" key="1">
    <source>
        <dbReference type="SAM" id="Phobius"/>
    </source>
</evidence>
<dbReference type="GO" id="GO:1902201">
    <property type="term" value="P:negative regulation of bacterial-type flagellum-dependent cell motility"/>
    <property type="evidence" value="ECO:0007669"/>
    <property type="project" value="TreeGrafter"/>
</dbReference>
<feature type="transmembrane region" description="Helical" evidence="1">
    <location>
        <begin position="187"/>
        <end position="212"/>
    </location>
</feature>
<dbReference type="PROSITE" id="PS50887">
    <property type="entry name" value="GGDEF"/>
    <property type="match status" value="1"/>
</dbReference>
<dbReference type="Gene3D" id="3.30.70.270">
    <property type="match status" value="1"/>
</dbReference>
<dbReference type="RefSeq" id="WP_276469690.1">
    <property type="nucleotide sequence ID" value="NZ_JARKHV010000001.1"/>
</dbReference>
<dbReference type="EMBL" id="JARKHV010000001">
    <property type="protein sequence ID" value="MDF4185623.1"/>
    <property type="molecule type" value="Genomic_DNA"/>
</dbReference>
<comment type="caution">
    <text evidence="3">The sequence shown here is derived from an EMBL/GenBank/DDBJ whole genome shotgun (WGS) entry which is preliminary data.</text>
</comment>
<feature type="transmembrane region" description="Helical" evidence="1">
    <location>
        <begin position="54"/>
        <end position="72"/>
    </location>
</feature>
<dbReference type="GO" id="GO:0005886">
    <property type="term" value="C:plasma membrane"/>
    <property type="evidence" value="ECO:0007669"/>
    <property type="project" value="TreeGrafter"/>
</dbReference>
<organism evidence="3 4">
    <name type="scientific">Ligilactobacillus salivarius</name>
    <dbReference type="NCBI Taxonomy" id="1624"/>
    <lineage>
        <taxon>Bacteria</taxon>
        <taxon>Bacillati</taxon>
        <taxon>Bacillota</taxon>
        <taxon>Bacilli</taxon>
        <taxon>Lactobacillales</taxon>
        <taxon>Lactobacillaceae</taxon>
        <taxon>Ligilactobacillus</taxon>
    </lineage>
</organism>
<dbReference type="SUPFAM" id="SSF55073">
    <property type="entry name" value="Nucleotide cyclase"/>
    <property type="match status" value="1"/>
</dbReference>
<dbReference type="InterPro" id="IPR000160">
    <property type="entry name" value="GGDEF_dom"/>
</dbReference>
<gene>
    <name evidence="3" type="ORF">PV940_00940</name>
</gene>
<dbReference type="PANTHER" id="PTHR45138">
    <property type="entry name" value="REGULATORY COMPONENTS OF SENSORY TRANSDUCTION SYSTEM"/>
    <property type="match status" value="1"/>
</dbReference>
<dbReference type="Proteomes" id="UP001213566">
    <property type="component" value="Unassembled WGS sequence"/>
</dbReference>
<feature type="transmembrane region" description="Helical" evidence="1">
    <location>
        <begin position="126"/>
        <end position="146"/>
    </location>
</feature>
<dbReference type="Pfam" id="PF00990">
    <property type="entry name" value="GGDEF"/>
    <property type="match status" value="1"/>
</dbReference>
<dbReference type="GO" id="GO:0043709">
    <property type="term" value="P:cell adhesion involved in single-species biofilm formation"/>
    <property type="evidence" value="ECO:0007669"/>
    <property type="project" value="TreeGrafter"/>
</dbReference>
<dbReference type="InterPro" id="IPR050469">
    <property type="entry name" value="Diguanylate_Cyclase"/>
</dbReference>
<dbReference type="NCBIfam" id="TIGR00254">
    <property type="entry name" value="GGDEF"/>
    <property type="match status" value="1"/>
</dbReference>
<dbReference type="InterPro" id="IPR043128">
    <property type="entry name" value="Rev_trsase/Diguanyl_cyclase"/>
</dbReference>
<dbReference type="SMART" id="SM00267">
    <property type="entry name" value="GGDEF"/>
    <property type="match status" value="1"/>
</dbReference>
<evidence type="ECO:0000313" key="3">
    <source>
        <dbReference type="EMBL" id="MDF4185623.1"/>
    </source>
</evidence>
<dbReference type="CDD" id="cd01949">
    <property type="entry name" value="GGDEF"/>
    <property type="match status" value="1"/>
</dbReference>
<evidence type="ECO:0000259" key="2">
    <source>
        <dbReference type="PROSITE" id="PS50887"/>
    </source>
</evidence>